<dbReference type="RefSeq" id="WP_062612539.1">
    <property type="nucleotide sequence ID" value="NZ_CAUPHE010000027.1"/>
</dbReference>
<name>A0A0W1KN27_9ACTO</name>
<dbReference type="EMBL" id="JASPDQ010000002">
    <property type="protein sequence ID" value="MDK8601138.1"/>
    <property type="molecule type" value="Genomic_DNA"/>
</dbReference>
<accession>A0A0W1KN27</accession>
<feature type="binding site" evidence="3">
    <location>
        <begin position="11"/>
        <end position="16"/>
    </location>
    <ligand>
        <name>ATP</name>
        <dbReference type="ChEBI" id="CHEBI:30616"/>
    </ligand>
</feature>
<keyword evidence="3 5" id="KW-0808">Transferase</keyword>
<dbReference type="InterPro" id="IPR027417">
    <property type="entry name" value="P-loop_NTPase"/>
</dbReference>
<comment type="similarity">
    <text evidence="3">Belongs to the CoaE family.</text>
</comment>
<dbReference type="InterPro" id="IPR001977">
    <property type="entry name" value="Depp_CoAkinase"/>
</dbReference>
<dbReference type="NCBIfam" id="TIGR00152">
    <property type="entry name" value="dephospho-CoA kinase"/>
    <property type="match status" value="1"/>
</dbReference>
<sequence>MLTLALTGGIGSGKSHVATIWAGLGARVIDADRTARAILEPGSPALAQIADRWGERVLDGGALNRQALADIVFADPAERQALDDITHPAIWASVDEQIAGARREDPDGVIVYDIPLLAGYGREFEMVANVSIAAAPEVRAERLLLTRGMSEADARARIAAQSSDEERADISDLVIVNESDEASLESAAMAAWEGWVLPFAENLRSGTWSPARPWDPALAVNDDVGLQLDRLRYHGVRPRAEAGLAVTGSEEAMVRAGWVWQGSSWRLANPALDLRANLSGGQY</sequence>
<protein>
    <recommendedName>
        <fullName evidence="3 4">Dephospho-CoA kinase</fullName>
        <ecNumber evidence="3 4">2.7.1.24</ecNumber>
    </recommendedName>
    <alternativeName>
        <fullName evidence="3">Dephosphocoenzyme A kinase</fullName>
    </alternativeName>
</protein>
<reference evidence="5 7" key="1">
    <citation type="submission" date="2015-11" db="EMBL/GenBank/DDBJ databases">
        <title>Draft Genome Sequence of the Type Strain Trueperella bernardiae LCDC 89-0504T, Isolated from Blood Culture.</title>
        <authorList>
            <person name="Bernier A.-M."/>
            <person name="Bernard K."/>
        </authorList>
    </citation>
    <scope>NUCLEOTIDE SEQUENCE [LARGE SCALE GENOMIC DNA]</scope>
    <source>
        <strain evidence="5 7">LCDC 89-0504</strain>
    </source>
</reference>
<gene>
    <name evidence="3 5" type="primary">coaE</name>
    <name evidence="5" type="ORF">AQZ59_00341</name>
    <name evidence="6" type="ORF">QP858_01505</name>
</gene>
<dbReference type="EMBL" id="LNIZ01000001">
    <property type="protein sequence ID" value="KTF05033.1"/>
    <property type="molecule type" value="Genomic_DNA"/>
</dbReference>
<organism evidence="5 7">
    <name type="scientific">Trueperella bernardiae</name>
    <dbReference type="NCBI Taxonomy" id="59561"/>
    <lineage>
        <taxon>Bacteria</taxon>
        <taxon>Bacillati</taxon>
        <taxon>Actinomycetota</taxon>
        <taxon>Actinomycetes</taxon>
        <taxon>Actinomycetales</taxon>
        <taxon>Actinomycetaceae</taxon>
        <taxon>Trueperella</taxon>
    </lineage>
</organism>
<keyword evidence="1 3" id="KW-0547">Nucleotide-binding</keyword>
<dbReference type="Proteomes" id="UP001225576">
    <property type="component" value="Unassembled WGS sequence"/>
</dbReference>
<dbReference type="OrthoDB" id="9812943at2"/>
<dbReference type="PANTHER" id="PTHR10695:SF46">
    <property type="entry name" value="BIFUNCTIONAL COENZYME A SYNTHASE-RELATED"/>
    <property type="match status" value="1"/>
</dbReference>
<dbReference type="PANTHER" id="PTHR10695">
    <property type="entry name" value="DEPHOSPHO-COA KINASE-RELATED"/>
    <property type="match status" value="1"/>
</dbReference>
<reference evidence="6" key="2">
    <citation type="submission" date="2023-05" db="EMBL/GenBank/DDBJ databases">
        <title>Genomic Catalog of Human Bladder Bacteria.</title>
        <authorList>
            <person name="Du J."/>
        </authorList>
    </citation>
    <scope>NUCLEOTIDE SEQUENCE</scope>
    <source>
        <strain evidence="6">UMB1304A</strain>
    </source>
</reference>
<dbReference type="HAMAP" id="MF_00376">
    <property type="entry name" value="Dephospho_CoA_kinase"/>
    <property type="match status" value="1"/>
</dbReference>
<dbReference type="GO" id="GO:0015937">
    <property type="term" value="P:coenzyme A biosynthetic process"/>
    <property type="evidence" value="ECO:0007669"/>
    <property type="project" value="UniProtKB-UniRule"/>
</dbReference>
<evidence type="ECO:0000256" key="1">
    <source>
        <dbReference type="ARBA" id="ARBA00022741"/>
    </source>
</evidence>
<dbReference type="PROSITE" id="PS51219">
    <property type="entry name" value="DPCK"/>
    <property type="match status" value="1"/>
</dbReference>
<keyword evidence="3" id="KW-0173">Coenzyme A biosynthesis</keyword>
<dbReference type="Pfam" id="PF01121">
    <property type="entry name" value="CoaE"/>
    <property type="match status" value="1"/>
</dbReference>
<dbReference type="AlphaFoldDB" id="A0A0W1KN27"/>
<evidence type="ECO:0000256" key="3">
    <source>
        <dbReference type="HAMAP-Rule" id="MF_00376"/>
    </source>
</evidence>
<dbReference type="SUPFAM" id="SSF52540">
    <property type="entry name" value="P-loop containing nucleoside triphosphate hydrolases"/>
    <property type="match status" value="1"/>
</dbReference>
<evidence type="ECO:0000313" key="7">
    <source>
        <dbReference type="Proteomes" id="UP000054404"/>
    </source>
</evidence>
<evidence type="ECO:0000313" key="5">
    <source>
        <dbReference type="EMBL" id="KTF05033.1"/>
    </source>
</evidence>
<comment type="function">
    <text evidence="3">Catalyzes the phosphorylation of the 3'-hydroxyl group of dephosphocoenzyme A to form coenzyme A.</text>
</comment>
<dbReference type="GO" id="GO:0004140">
    <property type="term" value="F:dephospho-CoA kinase activity"/>
    <property type="evidence" value="ECO:0007669"/>
    <property type="project" value="UniProtKB-UniRule"/>
</dbReference>
<dbReference type="Proteomes" id="UP000054404">
    <property type="component" value="Unassembled WGS sequence"/>
</dbReference>
<dbReference type="GO" id="GO:0005737">
    <property type="term" value="C:cytoplasm"/>
    <property type="evidence" value="ECO:0007669"/>
    <property type="project" value="UniProtKB-SubCell"/>
</dbReference>
<keyword evidence="2 3" id="KW-0067">ATP-binding</keyword>
<evidence type="ECO:0000256" key="2">
    <source>
        <dbReference type="ARBA" id="ARBA00022840"/>
    </source>
</evidence>
<keyword evidence="7" id="KW-1185">Reference proteome</keyword>
<dbReference type="STRING" id="59561.AQZ59_00341"/>
<keyword evidence="3 5" id="KW-0418">Kinase</keyword>
<dbReference type="UniPathway" id="UPA00241">
    <property type="reaction ID" value="UER00356"/>
</dbReference>
<evidence type="ECO:0000313" key="6">
    <source>
        <dbReference type="EMBL" id="MDK8601138.1"/>
    </source>
</evidence>
<comment type="catalytic activity">
    <reaction evidence="3">
        <text>3'-dephospho-CoA + ATP = ADP + CoA + H(+)</text>
        <dbReference type="Rhea" id="RHEA:18245"/>
        <dbReference type="ChEBI" id="CHEBI:15378"/>
        <dbReference type="ChEBI" id="CHEBI:30616"/>
        <dbReference type="ChEBI" id="CHEBI:57287"/>
        <dbReference type="ChEBI" id="CHEBI:57328"/>
        <dbReference type="ChEBI" id="CHEBI:456216"/>
        <dbReference type="EC" id="2.7.1.24"/>
    </reaction>
</comment>
<dbReference type="CDD" id="cd02022">
    <property type="entry name" value="DPCK"/>
    <property type="match status" value="1"/>
</dbReference>
<dbReference type="GO" id="GO:0005524">
    <property type="term" value="F:ATP binding"/>
    <property type="evidence" value="ECO:0007669"/>
    <property type="project" value="UniProtKB-UniRule"/>
</dbReference>
<comment type="subcellular location">
    <subcellularLocation>
        <location evidence="3">Cytoplasm</location>
    </subcellularLocation>
</comment>
<proteinExistence type="inferred from homology"/>
<dbReference type="EC" id="2.7.1.24" evidence="3 4"/>
<comment type="pathway">
    <text evidence="3">Cofactor biosynthesis; coenzyme A biosynthesis; CoA from (R)-pantothenate: step 5/5.</text>
</comment>
<dbReference type="Gene3D" id="3.40.50.300">
    <property type="entry name" value="P-loop containing nucleotide triphosphate hydrolases"/>
    <property type="match status" value="1"/>
</dbReference>
<keyword evidence="3" id="KW-0963">Cytoplasm</keyword>
<dbReference type="PATRIC" id="fig|59561.3.peg.337"/>
<evidence type="ECO:0000256" key="4">
    <source>
        <dbReference type="NCBIfam" id="TIGR00152"/>
    </source>
</evidence>
<comment type="caution">
    <text evidence="5">The sequence shown here is derived from an EMBL/GenBank/DDBJ whole genome shotgun (WGS) entry which is preliminary data.</text>
</comment>